<dbReference type="Pfam" id="PF25954">
    <property type="entry name" value="Beta-barrel_RND_2"/>
    <property type="match status" value="1"/>
</dbReference>
<proteinExistence type="inferred from homology"/>
<organism evidence="8 9">
    <name type="scientific">Candidatus Methylobacter titanis</name>
    <dbReference type="NCBI Taxonomy" id="3053457"/>
    <lineage>
        <taxon>Bacteria</taxon>
        <taxon>Pseudomonadati</taxon>
        <taxon>Pseudomonadota</taxon>
        <taxon>Gammaproteobacteria</taxon>
        <taxon>Methylococcales</taxon>
        <taxon>Methylococcaceae</taxon>
        <taxon>Methylobacter</taxon>
    </lineage>
</organism>
<keyword evidence="3" id="KW-0813">Transport</keyword>
<accession>A0AA43TKG8</accession>
<sequence>MTSPGKKPLIIVIVIGIALMVAVYFFTKQPEFVDVEIVTLEQGEVRATVSNTRVGTVKACRRAYLAPATGGQVAELHVKEGDIVKQHQLLLEVWNKDLKAQVKLQEAQIRANRASAEQACQLGAGAEREAERLSRLQKFDHIVSEEQVDIKATGARAKRASCNAALEAIAVSQANRDAVQAAVERTLILAPFDGTVAEINAEQGEFITPSPPGIPTLPAIDLLDVSCLYVSAPMDEVDAPQIKTGMSACVSLDAFTDKRCSGTVSRIAPYVLEKEKQARTVEVEVKLTDPKDINGLLPGYSADIEVLLARKPQALRVPAEAVLENNRVLLMHEDGLLEERSFKPGLANWNTVEVLSGLNAGDKVVLSVGRDGVVAGAYARIRK</sequence>
<dbReference type="InterPro" id="IPR058792">
    <property type="entry name" value="Beta-barrel_RND_2"/>
</dbReference>
<evidence type="ECO:0000259" key="6">
    <source>
        <dbReference type="Pfam" id="PF25954"/>
    </source>
</evidence>
<dbReference type="NCBIfam" id="TIGR01730">
    <property type="entry name" value="RND_mfp"/>
    <property type="match status" value="1"/>
</dbReference>
<feature type="domain" description="CusB-like beta-barrel" evidence="6">
    <location>
        <begin position="230"/>
        <end position="305"/>
    </location>
</feature>
<dbReference type="InterPro" id="IPR006143">
    <property type="entry name" value="RND_pump_MFP"/>
</dbReference>
<dbReference type="Gene3D" id="2.40.50.100">
    <property type="match status" value="1"/>
</dbReference>
<evidence type="ECO:0000313" key="8">
    <source>
        <dbReference type="EMBL" id="MDI1230048.1"/>
    </source>
</evidence>
<feature type="domain" description="Multidrug resistance protein MdtA-like C-terminal permuted SH3" evidence="7">
    <location>
        <begin position="314"/>
        <end position="367"/>
    </location>
</feature>
<reference evidence="8" key="1">
    <citation type="submission" date="2023-01" db="EMBL/GenBank/DDBJ databases">
        <title>Biogeochemical cycle of methane in antarctic sediments.</title>
        <authorList>
            <person name="Roldan D.M."/>
            <person name="Menes R.J."/>
        </authorList>
    </citation>
    <scope>NUCLEOTIDE SEQUENCE [LARGE SCALE GENOMIC DNA]</scope>
    <source>
        <strain evidence="8">K-2018 MAG008</strain>
    </source>
</reference>
<evidence type="ECO:0000259" key="5">
    <source>
        <dbReference type="Pfam" id="PF25917"/>
    </source>
</evidence>
<dbReference type="Pfam" id="PF25917">
    <property type="entry name" value="BSH_RND"/>
    <property type="match status" value="1"/>
</dbReference>
<feature type="transmembrane region" description="Helical" evidence="4">
    <location>
        <begin position="9"/>
        <end position="27"/>
    </location>
</feature>
<dbReference type="Proteomes" id="UP001160519">
    <property type="component" value="Unassembled WGS sequence"/>
</dbReference>
<name>A0AA43TKG8_9GAMM</name>
<keyword evidence="9" id="KW-1185">Reference proteome</keyword>
<gene>
    <name evidence="8" type="ORF">PSU93_02740</name>
</gene>
<dbReference type="Gene3D" id="2.40.420.20">
    <property type="match status" value="1"/>
</dbReference>
<dbReference type="AlphaFoldDB" id="A0AA43TKG8"/>
<dbReference type="InterPro" id="IPR058627">
    <property type="entry name" value="MdtA-like_C"/>
</dbReference>
<dbReference type="PANTHER" id="PTHR30469:SF15">
    <property type="entry name" value="HLYD FAMILY OF SECRETION PROTEINS"/>
    <property type="match status" value="1"/>
</dbReference>
<feature type="domain" description="Multidrug resistance protein MdtA-like barrel-sandwich hybrid" evidence="5">
    <location>
        <begin position="64"/>
        <end position="208"/>
    </location>
</feature>
<evidence type="ECO:0000256" key="3">
    <source>
        <dbReference type="ARBA" id="ARBA00022448"/>
    </source>
</evidence>
<keyword evidence="4" id="KW-0472">Membrane</keyword>
<dbReference type="Gene3D" id="2.40.30.170">
    <property type="match status" value="1"/>
</dbReference>
<evidence type="ECO:0000313" key="9">
    <source>
        <dbReference type="Proteomes" id="UP001160519"/>
    </source>
</evidence>
<comment type="caution">
    <text evidence="8">The sequence shown here is derived from an EMBL/GenBank/DDBJ whole genome shotgun (WGS) entry which is preliminary data.</text>
</comment>
<evidence type="ECO:0000256" key="1">
    <source>
        <dbReference type="ARBA" id="ARBA00004196"/>
    </source>
</evidence>
<dbReference type="GO" id="GO:0015562">
    <property type="term" value="F:efflux transmembrane transporter activity"/>
    <property type="evidence" value="ECO:0007669"/>
    <property type="project" value="TreeGrafter"/>
</dbReference>
<dbReference type="InterPro" id="IPR058625">
    <property type="entry name" value="MdtA-like_BSH"/>
</dbReference>
<evidence type="ECO:0000259" key="7">
    <source>
        <dbReference type="Pfam" id="PF25967"/>
    </source>
</evidence>
<keyword evidence="4" id="KW-0812">Transmembrane</keyword>
<evidence type="ECO:0000256" key="4">
    <source>
        <dbReference type="SAM" id="Phobius"/>
    </source>
</evidence>
<dbReference type="Pfam" id="PF25967">
    <property type="entry name" value="RND-MFP_C"/>
    <property type="match status" value="1"/>
</dbReference>
<comment type="subcellular location">
    <subcellularLocation>
        <location evidence="1">Cell envelope</location>
    </subcellularLocation>
</comment>
<dbReference type="SUPFAM" id="SSF111369">
    <property type="entry name" value="HlyD-like secretion proteins"/>
    <property type="match status" value="1"/>
</dbReference>
<comment type="similarity">
    <text evidence="2">Belongs to the membrane fusion protein (MFP) (TC 8.A.1) family.</text>
</comment>
<dbReference type="EMBL" id="JAQSDF010000004">
    <property type="protein sequence ID" value="MDI1230048.1"/>
    <property type="molecule type" value="Genomic_DNA"/>
</dbReference>
<keyword evidence="4" id="KW-1133">Transmembrane helix</keyword>
<evidence type="ECO:0000256" key="2">
    <source>
        <dbReference type="ARBA" id="ARBA00009477"/>
    </source>
</evidence>
<dbReference type="PANTHER" id="PTHR30469">
    <property type="entry name" value="MULTIDRUG RESISTANCE PROTEIN MDTA"/>
    <property type="match status" value="1"/>
</dbReference>
<protein>
    <submittedName>
        <fullName evidence="8">Efflux RND transporter periplasmic adaptor subunit</fullName>
    </submittedName>
</protein>
<dbReference type="GO" id="GO:1990281">
    <property type="term" value="C:efflux pump complex"/>
    <property type="evidence" value="ECO:0007669"/>
    <property type="project" value="TreeGrafter"/>
</dbReference>